<evidence type="ECO:0000256" key="1">
    <source>
        <dbReference type="ARBA" id="ARBA00000213"/>
    </source>
</evidence>
<sequence length="811" mass="93526">MPPKRQYKKSTVKKEIRVSETAKYLIIVESPSKCSKIESYLGEEYCCIATMGHIRSIEGLKSIDTKNGFKPTFSNIDEKKGHIESIRPIISKFHYKNILIASDDDREGEAIAWHICEVFNLPVDTTPRIIFHEITKPALLKAVREPTTINMKLVQAQHARQVLDIIVGYKISPHLWRYLYNDKTNSLSAGRCQTPALRLVYDNEQEKGVGKGIETKYKTTGHFFSYDIPFLLDFEFKEENQIMDFMEKTVNFNHFLDVGSPASNKKGAPKPFNTSKLLQQANNLLHMSPKETMNHCQTLYQNGFITYMRTDSTKYSAVFLDVVGKYILETWKKTDYLGDKSGLENMDASNPHEAIRVTHIEQSSLPITTDNKRMASLYRLIWKNTVESCMSDYLYKAVPVYITAPNSHKYEYRLEIPTFLGWKVLNQEKKYGIDVENTDDGENMNEIPLKMDPGSLLLYFQSIEMSKQPIIYNKITTAISIQKNHSYYSEASLINKLEKLGIGRPSTFATIVDTIIERGYTKKMDIEGDKMVCSEFTLIKSTIKKEEKEKVFGQEKAKLVIQPVGIITLEFLVKHFEKLFSYDYTKHMEEALDEISSGKTTEWSQLCRGCYNEIKDLSKPISSLEKQLYVLDNTHDFIFERYGPVIRVRADDGTFSYISINKEIKIDLDKLKRGEYTVADLQDITNRCLGKYEDDDLYLKNGKFGPYVQWGENKESIKNIGKPIVSLTLEDVIAFLENKEDNPTLRNRSILRILSPEVSIRTGKFGAYAFYKQNTMPKPQFLSIKKFPDGYMKCDANVLLEWLYKTYNLQQ</sequence>
<dbReference type="InterPro" id="IPR025589">
    <property type="entry name" value="Toprim_C_rpt"/>
</dbReference>
<dbReference type="InterPro" id="IPR013824">
    <property type="entry name" value="Topo_IA_cen_sub1"/>
</dbReference>
<dbReference type="InterPro" id="IPR000380">
    <property type="entry name" value="Topo_IA"/>
</dbReference>
<keyword evidence="5" id="KW-0238">DNA-binding</keyword>
<dbReference type="EC" id="5.6.2.1" evidence="3"/>
<evidence type="ECO:0000256" key="2">
    <source>
        <dbReference type="ARBA" id="ARBA00009446"/>
    </source>
</evidence>
<dbReference type="InterPro" id="IPR003602">
    <property type="entry name" value="Topo_IA_DNA-bd_dom"/>
</dbReference>
<feature type="domain" description="Topo IA-type catalytic" evidence="8">
    <location>
        <begin position="150"/>
        <end position="617"/>
    </location>
</feature>
<evidence type="ECO:0000256" key="4">
    <source>
        <dbReference type="ARBA" id="ARBA00023029"/>
    </source>
</evidence>
<dbReference type="InterPro" id="IPR013825">
    <property type="entry name" value="Topo_IA_cen_sub2"/>
</dbReference>
<evidence type="ECO:0000259" key="8">
    <source>
        <dbReference type="PROSITE" id="PS52039"/>
    </source>
</evidence>
<evidence type="ECO:0000256" key="6">
    <source>
        <dbReference type="ARBA" id="ARBA00023235"/>
    </source>
</evidence>
<dbReference type="SMART" id="SM00437">
    <property type="entry name" value="TOP1Ac"/>
    <property type="match status" value="1"/>
</dbReference>
<dbReference type="SMART" id="SM00436">
    <property type="entry name" value="TOP1Bc"/>
    <property type="match status" value="1"/>
</dbReference>
<dbReference type="PROSITE" id="PS00396">
    <property type="entry name" value="TOPO_IA_1"/>
    <property type="match status" value="1"/>
</dbReference>
<dbReference type="EMBL" id="MN739661">
    <property type="protein sequence ID" value="QHT18997.1"/>
    <property type="molecule type" value="Genomic_DNA"/>
</dbReference>
<feature type="domain" description="Toprim" evidence="7">
    <location>
        <begin position="23"/>
        <end position="134"/>
    </location>
</feature>
<dbReference type="PANTHER" id="PTHR42785:SF1">
    <property type="entry name" value="DNA TOPOISOMERASE"/>
    <property type="match status" value="1"/>
</dbReference>
<dbReference type="Pfam" id="PF01131">
    <property type="entry name" value="Topoisom_bac"/>
    <property type="match status" value="1"/>
</dbReference>
<dbReference type="InterPro" id="IPR003601">
    <property type="entry name" value="Topo_IA_2"/>
</dbReference>
<comment type="catalytic activity">
    <reaction evidence="1">
        <text>ATP-independent breakage of single-stranded DNA, followed by passage and rejoining.</text>
        <dbReference type="EC" id="5.6.2.1"/>
    </reaction>
</comment>
<comment type="similarity">
    <text evidence="2">Belongs to the type IA topoisomerase family.</text>
</comment>
<reference evidence="9" key="1">
    <citation type="journal article" date="2020" name="Nature">
        <title>Giant virus diversity and host interactions through global metagenomics.</title>
        <authorList>
            <person name="Schulz F."/>
            <person name="Roux S."/>
            <person name="Paez-Espino D."/>
            <person name="Jungbluth S."/>
            <person name="Walsh D.A."/>
            <person name="Denef V.J."/>
            <person name="McMahon K.D."/>
            <person name="Konstantinidis K.T."/>
            <person name="Eloe-Fadrosh E.A."/>
            <person name="Kyrpides N.C."/>
            <person name="Woyke T."/>
        </authorList>
    </citation>
    <scope>NUCLEOTIDE SEQUENCE</scope>
    <source>
        <strain evidence="9">GVMAG-M-3300023174-49</strain>
    </source>
</reference>
<dbReference type="PROSITE" id="PS52039">
    <property type="entry name" value="TOPO_IA_2"/>
    <property type="match status" value="1"/>
</dbReference>
<dbReference type="InterPro" id="IPR013826">
    <property type="entry name" value="Topo_IA_cen_sub3"/>
</dbReference>
<dbReference type="Pfam" id="PF13368">
    <property type="entry name" value="Toprim_C_rpt"/>
    <property type="match status" value="1"/>
</dbReference>
<name>A0A6C0DQU5_9ZZZZ</name>
<organism evidence="9">
    <name type="scientific">viral metagenome</name>
    <dbReference type="NCBI Taxonomy" id="1070528"/>
    <lineage>
        <taxon>unclassified sequences</taxon>
        <taxon>metagenomes</taxon>
        <taxon>organismal metagenomes</taxon>
    </lineage>
</organism>
<evidence type="ECO:0000256" key="3">
    <source>
        <dbReference type="ARBA" id="ARBA00012891"/>
    </source>
</evidence>
<dbReference type="GO" id="GO:0003677">
    <property type="term" value="F:DNA binding"/>
    <property type="evidence" value="ECO:0007669"/>
    <property type="project" value="UniProtKB-KW"/>
</dbReference>
<dbReference type="AlphaFoldDB" id="A0A6C0DQU5"/>
<keyword evidence="6" id="KW-0413">Isomerase</keyword>
<dbReference type="Pfam" id="PF01751">
    <property type="entry name" value="Toprim"/>
    <property type="match status" value="1"/>
</dbReference>
<keyword evidence="4" id="KW-0799">Topoisomerase</keyword>
<dbReference type="InterPro" id="IPR006171">
    <property type="entry name" value="TOPRIM_dom"/>
</dbReference>
<dbReference type="Gene3D" id="2.70.20.10">
    <property type="entry name" value="Topoisomerase I, domain 3"/>
    <property type="match status" value="1"/>
</dbReference>
<evidence type="ECO:0000313" key="9">
    <source>
        <dbReference type="EMBL" id="QHT18997.1"/>
    </source>
</evidence>
<dbReference type="InterPro" id="IPR023406">
    <property type="entry name" value="Topo_IA_AS"/>
</dbReference>
<proteinExistence type="inferred from homology"/>
<dbReference type="Gene3D" id="3.40.50.140">
    <property type="match status" value="1"/>
</dbReference>
<dbReference type="PANTHER" id="PTHR42785">
    <property type="entry name" value="DNA TOPOISOMERASE, TYPE IA, CORE"/>
    <property type="match status" value="1"/>
</dbReference>
<dbReference type="SMART" id="SM00493">
    <property type="entry name" value="TOPRIM"/>
    <property type="match status" value="1"/>
</dbReference>
<evidence type="ECO:0000259" key="7">
    <source>
        <dbReference type="PROSITE" id="PS50880"/>
    </source>
</evidence>
<dbReference type="GO" id="GO:0006265">
    <property type="term" value="P:DNA topological change"/>
    <property type="evidence" value="ECO:0007669"/>
    <property type="project" value="InterPro"/>
</dbReference>
<accession>A0A6C0DQU5</accession>
<dbReference type="InterPro" id="IPR023405">
    <property type="entry name" value="Topo_IA_core_domain"/>
</dbReference>
<dbReference type="PRINTS" id="PR00417">
    <property type="entry name" value="PRTPISMRASEI"/>
</dbReference>
<dbReference type="InterPro" id="IPR013497">
    <property type="entry name" value="Topo_IA_cen"/>
</dbReference>
<dbReference type="GO" id="GO:0003917">
    <property type="term" value="F:DNA topoisomerase type I (single strand cut, ATP-independent) activity"/>
    <property type="evidence" value="ECO:0007669"/>
    <property type="project" value="UniProtKB-EC"/>
</dbReference>
<dbReference type="Gene3D" id="1.10.290.10">
    <property type="entry name" value="Topoisomerase I, domain 4"/>
    <property type="match status" value="1"/>
</dbReference>
<dbReference type="PROSITE" id="PS50880">
    <property type="entry name" value="TOPRIM"/>
    <property type="match status" value="1"/>
</dbReference>
<dbReference type="SUPFAM" id="SSF56712">
    <property type="entry name" value="Prokaryotic type I DNA topoisomerase"/>
    <property type="match status" value="1"/>
</dbReference>
<dbReference type="Gene3D" id="1.10.460.10">
    <property type="entry name" value="Topoisomerase I, domain 2"/>
    <property type="match status" value="2"/>
</dbReference>
<protein>
    <recommendedName>
        <fullName evidence="3">DNA topoisomerase</fullName>
        <ecNumber evidence="3">5.6.2.1</ecNumber>
    </recommendedName>
</protein>
<evidence type="ECO:0000256" key="5">
    <source>
        <dbReference type="ARBA" id="ARBA00023125"/>
    </source>
</evidence>